<keyword evidence="3" id="KW-1185">Reference proteome</keyword>
<accession>A0A235F6A3</accession>
<feature type="transmembrane region" description="Helical" evidence="1">
    <location>
        <begin position="6"/>
        <end position="21"/>
    </location>
</feature>
<dbReference type="Proteomes" id="UP000215059">
    <property type="component" value="Unassembled WGS sequence"/>
</dbReference>
<gene>
    <name evidence="2" type="ORF">CGZ90_17110</name>
</gene>
<evidence type="ECO:0000313" key="3">
    <source>
        <dbReference type="Proteomes" id="UP000215059"/>
    </source>
</evidence>
<name>A0A235F6A3_9BACL</name>
<keyword evidence="1" id="KW-1133">Transmembrane helix</keyword>
<keyword evidence="1" id="KW-0812">Transmembrane</keyword>
<evidence type="ECO:0000256" key="1">
    <source>
        <dbReference type="SAM" id="Phobius"/>
    </source>
</evidence>
<dbReference type="EMBL" id="NOII01000011">
    <property type="protein sequence ID" value="OYD56728.1"/>
    <property type="molecule type" value="Genomic_DNA"/>
</dbReference>
<dbReference type="RefSeq" id="WP_094253743.1">
    <property type="nucleotide sequence ID" value="NZ_JBHLXL010000002.1"/>
</dbReference>
<organism evidence="2 3">
    <name type="scientific">Fictibacillus aquaticus</name>
    <dbReference type="NCBI Taxonomy" id="2021314"/>
    <lineage>
        <taxon>Bacteria</taxon>
        <taxon>Bacillati</taxon>
        <taxon>Bacillota</taxon>
        <taxon>Bacilli</taxon>
        <taxon>Bacillales</taxon>
        <taxon>Fictibacillaceae</taxon>
        <taxon>Fictibacillus</taxon>
    </lineage>
</organism>
<proteinExistence type="predicted"/>
<keyword evidence="1" id="KW-0472">Membrane</keyword>
<dbReference type="AlphaFoldDB" id="A0A235F6A3"/>
<sequence>MTILMIIFGVFSFLGLIYFSVKNKEFYQNESFNADPGILGEILLYIINLLPWYLKKLFMMLLSLGLCILCLGYFIY</sequence>
<comment type="caution">
    <text evidence="2">The sequence shown here is derived from an EMBL/GenBank/DDBJ whole genome shotgun (WGS) entry which is preliminary data.</text>
</comment>
<feature type="transmembrane region" description="Helical" evidence="1">
    <location>
        <begin position="57"/>
        <end position="75"/>
    </location>
</feature>
<dbReference type="OrthoDB" id="9961880at2"/>
<evidence type="ECO:0000313" key="2">
    <source>
        <dbReference type="EMBL" id="OYD56728.1"/>
    </source>
</evidence>
<reference evidence="2 3" key="1">
    <citation type="submission" date="2017-07" db="EMBL/GenBank/DDBJ databases">
        <title>Fictibacillus sp. nov. GDSW-R2A3 Genome sequencing and assembly.</title>
        <authorList>
            <person name="Mayilraj S."/>
        </authorList>
    </citation>
    <scope>NUCLEOTIDE SEQUENCE [LARGE SCALE GENOMIC DNA]</scope>
    <source>
        <strain evidence="2 3">GDSW-R2A3</strain>
    </source>
</reference>
<protein>
    <submittedName>
        <fullName evidence="2">Uncharacterized protein</fullName>
    </submittedName>
</protein>